<dbReference type="AlphaFoldDB" id="A0A510X4P3"/>
<evidence type="ECO:0000313" key="1">
    <source>
        <dbReference type="EMBL" id="GEK46386.1"/>
    </source>
</evidence>
<reference evidence="1 3" key="1">
    <citation type="submission" date="2019-07" db="EMBL/GenBank/DDBJ databases">
        <title>Whole genome shotgun sequence of Halomonas pacifica NBRC 102220.</title>
        <authorList>
            <person name="Hosoyama A."/>
            <person name="Uohara A."/>
            <person name="Ohji S."/>
            <person name="Ichikawa N."/>
        </authorList>
    </citation>
    <scope>NUCLEOTIDE SEQUENCE [LARGE SCALE GENOMIC DNA]</scope>
    <source>
        <strain evidence="1 3">NBRC 102220</strain>
    </source>
</reference>
<gene>
    <name evidence="1" type="ORF">HPA02_06690</name>
    <name evidence="2" type="ORF">I7V36_07925</name>
</gene>
<comment type="caution">
    <text evidence="1">The sequence shown here is derived from an EMBL/GenBank/DDBJ whole genome shotgun (WGS) entry which is preliminary data.</text>
</comment>
<dbReference type="EMBL" id="JAEDAF010000006">
    <property type="protein sequence ID" value="MBH8580023.1"/>
    <property type="molecule type" value="Genomic_DNA"/>
</dbReference>
<dbReference type="RefSeq" id="WP_146801663.1">
    <property type="nucleotide sequence ID" value="NZ_BJUK01000005.1"/>
</dbReference>
<dbReference type="Proteomes" id="UP000321275">
    <property type="component" value="Unassembled WGS sequence"/>
</dbReference>
<evidence type="ECO:0008006" key="5">
    <source>
        <dbReference type="Google" id="ProtNLM"/>
    </source>
</evidence>
<proteinExistence type="predicted"/>
<dbReference type="Proteomes" id="UP000651738">
    <property type="component" value="Unassembled WGS sequence"/>
</dbReference>
<protein>
    <recommendedName>
        <fullName evidence="5">PEGA domain-containing protein</fullName>
    </recommendedName>
</protein>
<evidence type="ECO:0000313" key="4">
    <source>
        <dbReference type="Proteomes" id="UP000651738"/>
    </source>
</evidence>
<evidence type="ECO:0000313" key="3">
    <source>
        <dbReference type="Proteomes" id="UP000321275"/>
    </source>
</evidence>
<dbReference type="EMBL" id="BJUK01000005">
    <property type="protein sequence ID" value="GEK46386.1"/>
    <property type="molecule type" value="Genomic_DNA"/>
</dbReference>
<name>A0A510X4P3_9GAMM</name>
<sequence length="76" mass="8810">MDQYLKVSYPNRRKVWVDGRPAGWTNRLLQLETGHHVIGLNPQRPDFTPECHEIHLSGTRADAPLVLHFRPWEASP</sequence>
<evidence type="ECO:0000313" key="2">
    <source>
        <dbReference type="EMBL" id="MBH8580023.1"/>
    </source>
</evidence>
<organism evidence="1 3">
    <name type="scientific">Bisbaumannia pacifica</name>
    <dbReference type="NCBI Taxonomy" id="77098"/>
    <lineage>
        <taxon>Bacteria</taxon>
        <taxon>Pseudomonadati</taxon>
        <taxon>Pseudomonadota</taxon>
        <taxon>Gammaproteobacteria</taxon>
        <taxon>Oceanospirillales</taxon>
        <taxon>Halomonadaceae</taxon>
        <taxon>Bisbaumannia</taxon>
    </lineage>
</organism>
<keyword evidence="3" id="KW-1185">Reference proteome</keyword>
<dbReference type="OrthoDB" id="6169525at2"/>
<reference evidence="2 4" key="2">
    <citation type="submission" date="2020-12" db="EMBL/GenBank/DDBJ databases">
        <title>Draft genome sequence of Halomonas pacifica strain CARE-V15.</title>
        <authorList>
            <person name="Vignesh N."/>
            <person name="Thabitha A."/>
            <person name="Saravanan R."/>
            <person name="Manigandan V."/>
        </authorList>
    </citation>
    <scope>NUCLEOTIDE SEQUENCE [LARGE SCALE GENOMIC DNA]</scope>
    <source>
        <strain evidence="2 4">CARE-V15</strain>
    </source>
</reference>
<accession>A0A510X4P3</accession>